<protein>
    <submittedName>
        <fullName evidence="1">Uncharacterized protein</fullName>
    </submittedName>
</protein>
<keyword evidence="2" id="KW-1185">Reference proteome</keyword>
<name>A0ABV6SFR2_9SPHN</name>
<gene>
    <name evidence="1" type="ORF">ACFFF8_20110</name>
</gene>
<reference evidence="1 2" key="1">
    <citation type="submission" date="2024-09" db="EMBL/GenBank/DDBJ databases">
        <authorList>
            <person name="Sun Q."/>
            <person name="Mori K."/>
        </authorList>
    </citation>
    <scope>NUCLEOTIDE SEQUENCE [LARGE SCALE GENOMIC DNA]</scope>
    <source>
        <strain evidence="1 2">CICC 11035S</strain>
    </source>
</reference>
<sequence length="112" mass="11307">MAVAQRSDDDRPTLRDFAPAGGLLALLLALLAAAAVMQAADSGRYLVVAGRGMGLGETVALVQRSHGRLIGAGALPNSLVVDSAAPDFASSMRKAGAWMVIGTSARAACEGN</sequence>
<dbReference type="EMBL" id="JBHLTM010000077">
    <property type="protein sequence ID" value="MFC0686893.1"/>
    <property type="molecule type" value="Genomic_DNA"/>
</dbReference>
<dbReference type="Proteomes" id="UP001589858">
    <property type="component" value="Unassembled WGS sequence"/>
</dbReference>
<comment type="caution">
    <text evidence="1">The sequence shown here is derived from an EMBL/GenBank/DDBJ whole genome shotgun (WGS) entry which is preliminary data.</text>
</comment>
<accession>A0ABV6SFR2</accession>
<proteinExistence type="predicted"/>
<organism evidence="1 2">
    <name type="scientific">Novosphingobium clariflavum</name>
    <dbReference type="NCBI Taxonomy" id="2029884"/>
    <lineage>
        <taxon>Bacteria</taxon>
        <taxon>Pseudomonadati</taxon>
        <taxon>Pseudomonadota</taxon>
        <taxon>Alphaproteobacteria</taxon>
        <taxon>Sphingomonadales</taxon>
        <taxon>Sphingomonadaceae</taxon>
        <taxon>Novosphingobium</taxon>
    </lineage>
</organism>
<evidence type="ECO:0000313" key="2">
    <source>
        <dbReference type="Proteomes" id="UP001589858"/>
    </source>
</evidence>
<evidence type="ECO:0000313" key="1">
    <source>
        <dbReference type="EMBL" id="MFC0686893.1"/>
    </source>
</evidence>
<dbReference type="RefSeq" id="WP_267223707.1">
    <property type="nucleotide sequence ID" value="NZ_JAPCWC010000026.1"/>
</dbReference>